<dbReference type="Pfam" id="PF01814">
    <property type="entry name" value="Hemerythrin"/>
    <property type="match status" value="1"/>
</dbReference>
<dbReference type="PANTHER" id="PTHR38048:SF1">
    <property type="entry name" value="HEMERYTHRIN-LIKE DOMAIN-CONTAINING PROTEIN"/>
    <property type="match status" value="1"/>
</dbReference>
<gene>
    <name evidence="2" type="ORF">Moror_6344</name>
</gene>
<organism evidence="2 3">
    <name type="scientific">Moniliophthora roreri (strain MCA 2997)</name>
    <name type="common">Cocoa frosty pod rot fungus</name>
    <name type="synonym">Crinipellis roreri</name>
    <dbReference type="NCBI Taxonomy" id="1381753"/>
    <lineage>
        <taxon>Eukaryota</taxon>
        <taxon>Fungi</taxon>
        <taxon>Dikarya</taxon>
        <taxon>Basidiomycota</taxon>
        <taxon>Agaricomycotina</taxon>
        <taxon>Agaricomycetes</taxon>
        <taxon>Agaricomycetidae</taxon>
        <taxon>Agaricales</taxon>
        <taxon>Marasmiineae</taxon>
        <taxon>Marasmiaceae</taxon>
        <taxon>Moniliophthora</taxon>
    </lineage>
</organism>
<name>V2XD87_MONRO</name>
<accession>V2XD87</accession>
<dbReference type="InterPro" id="IPR053206">
    <property type="entry name" value="Dimeric_xanthone_biosynth"/>
</dbReference>
<dbReference type="AlphaFoldDB" id="V2XD87"/>
<dbReference type="Proteomes" id="UP000017559">
    <property type="component" value="Unassembled WGS sequence"/>
</dbReference>
<feature type="domain" description="Hemerythrin-like" evidence="1">
    <location>
        <begin position="16"/>
        <end position="141"/>
    </location>
</feature>
<sequence length="164" mass="19520">MSSAKLREEKRWNRLSEHMDSFHQWFKEEYNTLYELADGSFTNRGLSLSLYLDTARRLNHHLIMHHTIEERHIFPLLATRMKEFSSDSDHLKSHEEIHNGLAKLQDLVIKFKEDPSSYSPGEMRACLDSFREVLFAHLDQEVSDLRGENLRKYWTLEEVDKIPM</sequence>
<keyword evidence="3" id="KW-1185">Reference proteome</keyword>
<reference evidence="2 3" key="1">
    <citation type="journal article" date="2014" name="BMC Genomics">
        <title>Genome and secretome analysis of the hemibiotrophic fungal pathogen, Moniliophthora roreri, which causes frosty pod rot disease of cacao: mechanisms of the biotrophic and necrotrophic phases.</title>
        <authorList>
            <person name="Meinhardt L.W."/>
            <person name="Costa G.G.L."/>
            <person name="Thomazella D.P.T."/>
            <person name="Teixeira P.J.P.L."/>
            <person name="Carazzolle M.F."/>
            <person name="Schuster S.C."/>
            <person name="Carlson J.E."/>
            <person name="Guiltinan M.J."/>
            <person name="Mieczkowski P."/>
            <person name="Farmer A."/>
            <person name="Ramaraj T."/>
            <person name="Crozier J."/>
            <person name="Davis R.E."/>
            <person name="Shao J."/>
            <person name="Melnick R.L."/>
            <person name="Pereira G.A.G."/>
            <person name="Bailey B.A."/>
        </authorList>
    </citation>
    <scope>NUCLEOTIDE SEQUENCE [LARGE SCALE GENOMIC DNA]</scope>
    <source>
        <strain evidence="2 3">MCA 2997</strain>
    </source>
</reference>
<dbReference type="InterPro" id="IPR012312">
    <property type="entry name" value="Hemerythrin-like"/>
</dbReference>
<dbReference type="HOGENOM" id="CLU_074846_2_1_1"/>
<dbReference type="Gene3D" id="1.20.120.520">
    <property type="entry name" value="nmb1532 protein domain like"/>
    <property type="match status" value="1"/>
</dbReference>
<protein>
    <recommendedName>
        <fullName evidence="1">Hemerythrin-like domain-containing protein</fullName>
    </recommendedName>
</protein>
<proteinExistence type="predicted"/>
<dbReference type="KEGG" id="mrr:Moror_6344"/>
<comment type="caution">
    <text evidence="2">The sequence shown here is derived from an EMBL/GenBank/DDBJ whole genome shotgun (WGS) entry which is preliminary data.</text>
</comment>
<dbReference type="EMBL" id="AWSO01000035">
    <property type="protein sequence ID" value="ESK97123.1"/>
    <property type="molecule type" value="Genomic_DNA"/>
</dbReference>
<dbReference type="PANTHER" id="PTHR38048">
    <property type="entry name" value="EXPRESSED PROTEIN"/>
    <property type="match status" value="1"/>
</dbReference>
<dbReference type="CDD" id="cd12108">
    <property type="entry name" value="Hr-like"/>
    <property type="match status" value="1"/>
</dbReference>
<evidence type="ECO:0000313" key="3">
    <source>
        <dbReference type="Proteomes" id="UP000017559"/>
    </source>
</evidence>
<evidence type="ECO:0000259" key="1">
    <source>
        <dbReference type="Pfam" id="PF01814"/>
    </source>
</evidence>
<evidence type="ECO:0000313" key="2">
    <source>
        <dbReference type="EMBL" id="ESK97123.1"/>
    </source>
</evidence>
<dbReference type="OrthoDB" id="10044044at2759"/>